<feature type="transmembrane region" description="Helical" evidence="7">
    <location>
        <begin position="121"/>
        <end position="149"/>
    </location>
</feature>
<dbReference type="EMBL" id="JAJMLW010000002">
    <property type="protein sequence ID" value="MCI2241836.1"/>
    <property type="molecule type" value="Genomic_DNA"/>
</dbReference>
<evidence type="ECO:0000313" key="9">
    <source>
        <dbReference type="EMBL" id="MCI2241836.1"/>
    </source>
</evidence>
<organism evidence="9 10">
    <name type="scientific">Adlercreutzia faecimuris</name>
    <dbReference type="NCBI Taxonomy" id="2897341"/>
    <lineage>
        <taxon>Bacteria</taxon>
        <taxon>Bacillati</taxon>
        <taxon>Actinomycetota</taxon>
        <taxon>Coriobacteriia</taxon>
        <taxon>Eggerthellales</taxon>
        <taxon>Eggerthellaceae</taxon>
        <taxon>Adlercreutzia</taxon>
    </lineage>
</organism>
<dbReference type="PANTHER" id="PTHR32322">
    <property type="entry name" value="INNER MEMBRANE TRANSPORTER"/>
    <property type="match status" value="1"/>
</dbReference>
<sequence length="376" mass="37485">MGDSRPAARPGDPAAADGEPAGAVAGGAPARPHLARGVACALAGGVFWGFSANCAEVLMGTWAVPVEWITCARLVCAAAFFLALAVAREGRRVLAVLADGSSLARIAGFAILGILLTQVSYLSAIGLAGAGTALLLEQLGLVLVMLFACLQARRSPCPRELAGLACALAGVVLIATQGDLGTLAVPLAGLVWGLVSAVSLAFYNLMPVRPLARYGSFLVTGVAMALAGAVALIAFRPWEQPVVLPPEGWAVFAAIVGVGTILAYLLFVQGIKDAGPVRAGLLGSVEPVSALVISAVWLGTPVSPWDVAGAAAIVAMIFLVSQREGAPAPARDAPPSGSPAPAGGDAAPILSAPSAAAPASPARDAALGDDADLACD</sequence>
<name>A0ABS9WG48_9ACTN</name>
<keyword evidence="10" id="KW-1185">Reference proteome</keyword>
<feature type="transmembrane region" description="Helical" evidence="7">
    <location>
        <begin position="304"/>
        <end position="321"/>
    </location>
</feature>
<feature type="domain" description="EamA" evidence="8">
    <location>
        <begin position="188"/>
        <end position="321"/>
    </location>
</feature>
<evidence type="ECO:0000313" key="10">
    <source>
        <dbReference type="Proteomes" id="UP001430755"/>
    </source>
</evidence>
<proteinExistence type="inferred from homology"/>
<evidence type="ECO:0000256" key="5">
    <source>
        <dbReference type="ARBA" id="ARBA00023136"/>
    </source>
</evidence>
<feature type="domain" description="EamA" evidence="8">
    <location>
        <begin position="36"/>
        <end position="175"/>
    </location>
</feature>
<dbReference type="InterPro" id="IPR000620">
    <property type="entry name" value="EamA_dom"/>
</dbReference>
<accession>A0ABS9WG48</accession>
<keyword evidence="5 7" id="KW-0472">Membrane</keyword>
<dbReference type="InterPro" id="IPR037185">
    <property type="entry name" value="EmrE-like"/>
</dbReference>
<evidence type="ECO:0000256" key="1">
    <source>
        <dbReference type="ARBA" id="ARBA00004141"/>
    </source>
</evidence>
<feature type="transmembrane region" description="Helical" evidence="7">
    <location>
        <begin position="161"/>
        <end position="178"/>
    </location>
</feature>
<evidence type="ECO:0000256" key="6">
    <source>
        <dbReference type="SAM" id="MobiDB-lite"/>
    </source>
</evidence>
<feature type="transmembrane region" description="Helical" evidence="7">
    <location>
        <begin position="66"/>
        <end position="86"/>
    </location>
</feature>
<dbReference type="Proteomes" id="UP001430755">
    <property type="component" value="Unassembled WGS sequence"/>
</dbReference>
<feature type="transmembrane region" description="Helical" evidence="7">
    <location>
        <begin position="217"/>
        <end position="236"/>
    </location>
</feature>
<feature type="transmembrane region" description="Helical" evidence="7">
    <location>
        <begin position="279"/>
        <end position="298"/>
    </location>
</feature>
<dbReference type="SUPFAM" id="SSF103481">
    <property type="entry name" value="Multidrug resistance efflux transporter EmrE"/>
    <property type="match status" value="2"/>
</dbReference>
<dbReference type="RefSeq" id="WP_242164469.1">
    <property type="nucleotide sequence ID" value="NZ_JAJMLW010000002.1"/>
</dbReference>
<evidence type="ECO:0000256" key="3">
    <source>
        <dbReference type="ARBA" id="ARBA00022692"/>
    </source>
</evidence>
<evidence type="ECO:0000256" key="7">
    <source>
        <dbReference type="SAM" id="Phobius"/>
    </source>
</evidence>
<feature type="transmembrane region" description="Helical" evidence="7">
    <location>
        <begin position="248"/>
        <end position="267"/>
    </location>
</feature>
<keyword evidence="4 7" id="KW-1133">Transmembrane helix</keyword>
<evidence type="ECO:0000259" key="8">
    <source>
        <dbReference type="Pfam" id="PF00892"/>
    </source>
</evidence>
<reference evidence="9" key="1">
    <citation type="submission" date="2021-11" db="EMBL/GenBank/DDBJ databases">
        <title>A Novel Adlercreutzia Species, isolated from a Allomyrina dichotoma larva feces.</title>
        <authorList>
            <person name="Suh M.K."/>
        </authorList>
    </citation>
    <scope>NUCLEOTIDE SEQUENCE</scope>
    <source>
        <strain evidence="9">JBNU-10</strain>
    </source>
</reference>
<feature type="compositionally biased region" description="Acidic residues" evidence="6">
    <location>
        <begin position="367"/>
        <end position="376"/>
    </location>
</feature>
<evidence type="ECO:0000256" key="4">
    <source>
        <dbReference type="ARBA" id="ARBA00022989"/>
    </source>
</evidence>
<dbReference type="Pfam" id="PF00892">
    <property type="entry name" value="EamA"/>
    <property type="match status" value="2"/>
</dbReference>
<comment type="subcellular location">
    <subcellularLocation>
        <location evidence="1">Membrane</location>
        <topology evidence="1">Multi-pass membrane protein</topology>
    </subcellularLocation>
</comment>
<dbReference type="PANTHER" id="PTHR32322:SF2">
    <property type="entry name" value="EAMA DOMAIN-CONTAINING PROTEIN"/>
    <property type="match status" value="1"/>
</dbReference>
<comment type="similarity">
    <text evidence="2">Belongs to the EamA transporter family.</text>
</comment>
<keyword evidence="3 7" id="KW-0812">Transmembrane</keyword>
<dbReference type="InterPro" id="IPR050638">
    <property type="entry name" value="AA-Vitamin_Transporters"/>
</dbReference>
<comment type="caution">
    <text evidence="9">The sequence shown here is derived from an EMBL/GenBank/DDBJ whole genome shotgun (WGS) entry which is preliminary data.</text>
</comment>
<feature type="transmembrane region" description="Helical" evidence="7">
    <location>
        <begin position="93"/>
        <end position="115"/>
    </location>
</feature>
<feature type="compositionally biased region" description="Low complexity" evidence="6">
    <location>
        <begin position="328"/>
        <end position="365"/>
    </location>
</feature>
<protein>
    <submittedName>
        <fullName evidence="9">DMT family transporter</fullName>
    </submittedName>
</protein>
<feature type="transmembrane region" description="Helical" evidence="7">
    <location>
        <begin position="184"/>
        <end position="205"/>
    </location>
</feature>
<feature type="region of interest" description="Disordered" evidence="6">
    <location>
        <begin position="328"/>
        <end position="376"/>
    </location>
</feature>
<evidence type="ECO:0000256" key="2">
    <source>
        <dbReference type="ARBA" id="ARBA00007362"/>
    </source>
</evidence>
<gene>
    <name evidence="9" type="ORF">LPT13_05645</name>
</gene>
<feature type="region of interest" description="Disordered" evidence="6">
    <location>
        <begin position="1"/>
        <end position="24"/>
    </location>
</feature>